<evidence type="ECO:0000313" key="2">
    <source>
        <dbReference type="Proteomes" id="UP001139068"/>
    </source>
</evidence>
<reference evidence="1" key="1">
    <citation type="journal article" date="2022" name="ISME J.">
        <title>Identification of active gaseous-alkane degraders at natural gas seeps.</title>
        <authorList>
            <person name="Farhan Ul Haque M."/>
            <person name="Hernandez M."/>
            <person name="Crombie A.T."/>
            <person name="Murrell J.C."/>
        </authorList>
    </citation>
    <scope>NUCLEOTIDE SEQUENCE</scope>
    <source>
        <strain evidence="1">ANDR5</strain>
    </source>
</reference>
<sequence length="55" mass="6152">MLIRKLARFDDPADAQIGIERPNGGLIRVIYRCRHDDQPCIPNLHGAAQTLRNAA</sequence>
<gene>
    <name evidence="1" type="ORF">K9U37_10435</name>
</gene>
<keyword evidence="2" id="KW-1185">Reference proteome</keyword>
<dbReference type="Proteomes" id="UP001139068">
    <property type="component" value="Unassembled WGS sequence"/>
</dbReference>
<name>A0ABS9YVY8_9MYCO</name>
<evidence type="ECO:0000313" key="1">
    <source>
        <dbReference type="EMBL" id="MCI4675278.1"/>
    </source>
</evidence>
<dbReference type="EMBL" id="JAIVFL010000001">
    <property type="protein sequence ID" value="MCI4675278.1"/>
    <property type="molecule type" value="Genomic_DNA"/>
</dbReference>
<protein>
    <submittedName>
        <fullName evidence="1">Uncharacterized protein</fullName>
    </submittedName>
</protein>
<accession>A0ABS9YVY8</accession>
<comment type="caution">
    <text evidence="1">The sequence shown here is derived from an EMBL/GenBank/DDBJ whole genome shotgun (WGS) entry which is preliminary data.</text>
</comment>
<dbReference type="RefSeq" id="WP_243071618.1">
    <property type="nucleotide sequence ID" value="NZ_JAIVFL010000001.1"/>
</dbReference>
<proteinExistence type="predicted"/>
<organism evidence="1 2">
    <name type="scientific">Candidatus Mycolicibacterium alkanivorans</name>
    <dbReference type="NCBI Taxonomy" id="2954114"/>
    <lineage>
        <taxon>Bacteria</taxon>
        <taxon>Bacillati</taxon>
        <taxon>Actinomycetota</taxon>
        <taxon>Actinomycetes</taxon>
        <taxon>Mycobacteriales</taxon>
        <taxon>Mycobacteriaceae</taxon>
        <taxon>Mycolicibacterium</taxon>
    </lineage>
</organism>